<feature type="transmembrane region" description="Helical" evidence="1">
    <location>
        <begin position="88"/>
        <end position="106"/>
    </location>
</feature>
<proteinExistence type="predicted"/>
<comment type="caution">
    <text evidence="2">The sequence shown here is derived from an EMBL/GenBank/DDBJ whole genome shotgun (WGS) entry which is preliminary data.</text>
</comment>
<gene>
    <name evidence="2" type="ORF">QLQ80_03020</name>
</gene>
<accession>A0AAJ1UX11</accession>
<dbReference type="EMBL" id="JASDDP010000024">
    <property type="protein sequence ID" value="MDJ1646035.1"/>
    <property type="molecule type" value="Genomic_DNA"/>
</dbReference>
<keyword evidence="3" id="KW-1185">Reference proteome</keyword>
<evidence type="ECO:0000256" key="1">
    <source>
        <dbReference type="SAM" id="Phobius"/>
    </source>
</evidence>
<protein>
    <submittedName>
        <fullName evidence="2">Uncharacterized protein</fullName>
    </submittedName>
</protein>
<evidence type="ECO:0000313" key="3">
    <source>
        <dbReference type="Proteomes" id="UP001224428"/>
    </source>
</evidence>
<dbReference type="Proteomes" id="UP001224428">
    <property type="component" value="Unassembled WGS sequence"/>
</dbReference>
<evidence type="ECO:0000313" key="2">
    <source>
        <dbReference type="EMBL" id="MDJ1646035.1"/>
    </source>
</evidence>
<organism evidence="2 3">
    <name type="scientific">Mycoplasma phocimorsus</name>
    <dbReference type="NCBI Taxonomy" id="3045839"/>
    <lineage>
        <taxon>Bacteria</taxon>
        <taxon>Bacillati</taxon>
        <taxon>Mycoplasmatota</taxon>
        <taxon>Mollicutes</taxon>
        <taxon>Mycoplasmataceae</taxon>
        <taxon>Mycoplasma</taxon>
    </lineage>
</organism>
<keyword evidence="1" id="KW-0472">Membrane</keyword>
<dbReference type="AlphaFoldDB" id="A0AAJ1UX11"/>
<sequence>MPLVNIAKIEPNKNFNNLFLEKPHIEKEERSHLLKRTNEEVNLKLQKEEKKHIHEKPKREQREVSLKSQLISQTVSKSSVLTFPWTTILYSTLGLAGTGLFAYGLYEAGKRIFGKPKGWYVWTHDRKPPFHIEVKNENPNEFWTNLKDNHKRISPGNGFLYLPYPDKYKEKNTKKLEIEIPDFKDVNNIKYIFTFDGKDWKSNNNKSSQNNEDIYFKPVY</sequence>
<keyword evidence="1" id="KW-1133">Transmembrane helix</keyword>
<name>A0AAJ1UX11_9MOLU</name>
<keyword evidence="1" id="KW-0812">Transmembrane</keyword>
<reference evidence="2" key="1">
    <citation type="submission" date="2023-05" db="EMBL/GenBank/DDBJ databases">
        <title>Mycoplasma phocimorsus sp. nov., isolated from Scandinavian patients with seal finger or septic arthritis after contact with seals.</title>
        <authorList>
            <person name="Skafte-Holm A."/>
            <person name="Pedersen T.R."/>
            <person name="Froelund M."/>
            <person name="Stegger M."/>
            <person name="Qvortrup K."/>
            <person name="Michaels D.L."/>
            <person name="Brown D.R."/>
            <person name="Jensen J.S."/>
        </authorList>
    </citation>
    <scope>NUCLEOTIDE SEQUENCE</scope>
    <source>
        <strain evidence="2">M5725</strain>
    </source>
</reference>
<dbReference type="RefSeq" id="WP_283827409.1">
    <property type="nucleotide sequence ID" value="NZ_JASDDP010000024.1"/>
</dbReference>